<sequence>MNNTEETTKRIRTILLKDWDPLGVGDNPNLADEYDAYIPSVLALLGNHCTVDELERHLLGVEASWELAPDSTAAQTARKIFDTLQECQDRDA</sequence>
<reference evidence="1 2" key="1">
    <citation type="submission" date="2016-10" db="EMBL/GenBank/DDBJ databases">
        <authorList>
            <person name="de Groot N.N."/>
        </authorList>
    </citation>
    <scope>NUCLEOTIDE SEQUENCE [LARGE SCALE GENOMIC DNA]</scope>
    <source>
        <strain evidence="1 2">NE2</strain>
    </source>
</reference>
<name>A0A1I4AHZ7_9HYPH</name>
<dbReference type="AlphaFoldDB" id="A0A1I4AHZ7"/>
<accession>A0A1I4AHZ7</accession>
<evidence type="ECO:0000313" key="1">
    <source>
        <dbReference type="EMBL" id="SFK55551.1"/>
    </source>
</evidence>
<gene>
    <name evidence="1" type="ORF">SAMN05444581_11090</name>
</gene>
<dbReference type="EMBL" id="FOSN01000010">
    <property type="protein sequence ID" value="SFK55551.1"/>
    <property type="molecule type" value="Genomic_DNA"/>
</dbReference>
<proteinExistence type="predicted"/>
<organism evidence="1 2">
    <name type="scientific">Methylocapsa palsarum</name>
    <dbReference type="NCBI Taxonomy" id="1612308"/>
    <lineage>
        <taxon>Bacteria</taxon>
        <taxon>Pseudomonadati</taxon>
        <taxon>Pseudomonadota</taxon>
        <taxon>Alphaproteobacteria</taxon>
        <taxon>Hyphomicrobiales</taxon>
        <taxon>Beijerinckiaceae</taxon>
        <taxon>Methylocapsa</taxon>
    </lineage>
</organism>
<protein>
    <recommendedName>
        <fullName evidence="3">DUF1871 domain-containing protein</fullName>
    </recommendedName>
</protein>
<dbReference type="Proteomes" id="UP000198755">
    <property type="component" value="Unassembled WGS sequence"/>
</dbReference>
<dbReference type="OrthoDB" id="773332at2"/>
<keyword evidence="2" id="KW-1185">Reference proteome</keyword>
<evidence type="ECO:0008006" key="3">
    <source>
        <dbReference type="Google" id="ProtNLM"/>
    </source>
</evidence>
<dbReference type="STRING" id="1612308.SAMN05444581_11090"/>
<evidence type="ECO:0000313" key="2">
    <source>
        <dbReference type="Proteomes" id="UP000198755"/>
    </source>
</evidence>
<dbReference type="RefSeq" id="WP_091682812.1">
    <property type="nucleotide sequence ID" value="NZ_FOSN01000010.1"/>
</dbReference>